<dbReference type="Gramene" id="TraesLDM7A03G03957760.1">
    <property type="protein sequence ID" value="TraesLDM7A03G03957760.1"/>
    <property type="gene ID" value="TraesLDM7A03G03957760"/>
</dbReference>
<dbReference type="PRINTS" id="PR00458">
    <property type="entry name" value="PEROXIDASE"/>
</dbReference>
<dbReference type="GO" id="GO:0020037">
    <property type="term" value="F:heme binding"/>
    <property type="evidence" value="ECO:0007669"/>
    <property type="project" value="UniProtKB-UniRule"/>
</dbReference>
<sequence length="320" mass="34124">MAATAVRCLLMAAAVLAPLFAGSEGAYLTPKFYDRRCPGLPGIVRAAMTQAVAAEPRMGASILRLFFHDCFVNGCDASILLDDTANFTGEKNAGPNANSVRGYDVIDTIKAQVEAACKATVSCADIVALAARDSVNLLGGPTWTVQLGRRDARNASQSAANSNLPSPASSLAGLITTFGNKGLTPRDMTALSGAHSLGQARCATFRDRIYNDTNIDPKFAALRKLTCPQTGGDAALAPIDVSTPTWFDTTYYDNLVNKQGLFHSDQELYNGGSQDIMVKVYMRNPDTFAMDFGKAMVKMGSLMPSADTPTEIRLDCKKIN</sequence>
<evidence type="ECO:0000256" key="5">
    <source>
        <dbReference type="ARBA" id="ARBA00022723"/>
    </source>
</evidence>
<keyword evidence="12 18" id="KW-0376">Hydrogen peroxide</keyword>
<dbReference type="Gramene" id="TraesROB_scaffold_041846_01G000100.1">
    <property type="protein sequence ID" value="TraesROB_scaffold_041846_01G000100.1"/>
    <property type="gene ID" value="TraesROB_scaffold_041846_01G000100"/>
</dbReference>
<keyword evidence="21" id="KW-1185">Reference proteome</keyword>
<evidence type="ECO:0000313" key="21">
    <source>
        <dbReference type="Proteomes" id="UP000019116"/>
    </source>
</evidence>
<dbReference type="Gramene" id="TraesPARA_EIv1.0_2312070.1">
    <property type="protein sequence ID" value="TraesPARA_EIv1.0_2312070.1.CDS"/>
    <property type="gene ID" value="TraesPARA_EIv1.0_2312070"/>
</dbReference>
<comment type="cofactor">
    <cofactor evidence="15 18">
        <name>Ca(2+)</name>
        <dbReference type="ChEBI" id="CHEBI:29108"/>
    </cofactor>
    <text evidence="15 18">Binds 2 calcium ions per subunit.</text>
</comment>
<dbReference type="Gramene" id="TraesCAD_scaffold_054182_01G000100.1">
    <property type="protein sequence ID" value="TraesCAD_scaffold_054182_01G000100.1"/>
    <property type="gene ID" value="TraesCAD_scaffold_054182_01G000100"/>
</dbReference>
<dbReference type="Gramene" id="TraesWEE_scaffold_034166_01G000300.1">
    <property type="protein sequence ID" value="TraesWEE_scaffold_034166_01G000300.1"/>
    <property type="gene ID" value="TraesWEE_scaffold_034166_01G000300"/>
</dbReference>
<dbReference type="PROSITE" id="PS50873">
    <property type="entry name" value="PEROXIDASE_4"/>
    <property type="match status" value="1"/>
</dbReference>
<evidence type="ECO:0000256" key="11">
    <source>
        <dbReference type="ARBA" id="ARBA00023283"/>
    </source>
</evidence>
<keyword evidence="10" id="KW-0325">Glycoprotein</keyword>
<keyword evidence="18" id="KW-0732">Signal</keyword>
<evidence type="ECO:0000256" key="8">
    <source>
        <dbReference type="ARBA" id="ARBA00023004"/>
    </source>
</evidence>
<dbReference type="CDD" id="cd00693">
    <property type="entry name" value="secretory_peroxidase"/>
    <property type="match status" value="1"/>
</dbReference>
<comment type="similarity">
    <text evidence="2">Belongs to the peroxidase family. Ascorbate peroxidase subfamily.</text>
</comment>
<feature type="domain" description="Plant heme peroxidase family profile" evidence="19">
    <location>
        <begin position="27"/>
        <end position="320"/>
    </location>
</feature>
<accession>A0A3B6RIG6</accession>
<evidence type="ECO:0000256" key="3">
    <source>
        <dbReference type="ARBA" id="ARBA00022559"/>
    </source>
</evidence>
<dbReference type="PROSITE" id="PS00435">
    <property type="entry name" value="PEROXIDASE_1"/>
    <property type="match status" value="1"/>
</dbReference>
<feature type="binding site" description="axial binding residue" evidence="15">
    <location>
        <position position="195"/>
    </location>
    <ligand>
        <name>heme b</name>
        <dbReference type="ChEBI" id="CHEBI:60344"/>
    </ligand>
    <ligandPart>
        <name>Fe</name>
        <dbReference type="ChEBI" id="CHEBI:18248"/>
    </ligandPart>
</feature>
<evidence type="ECO:0000256" key="17">
    <source>
        <dbReference type="PIRSR" id="PIRSR600823-5"/>
    </source>
</evidence>
<evidence type="ECO:0000259" key="19">
    <source>
        <dbReference type="PROSITE" id="PS50873"/>
    </source>
</evidence>
<evidence type="ECO:0000256" key="15">
    <source>
        <dbReference type="PIRSR" id="PIRSR600823-3"/>
    </source>
</evidence>
<keyword evidence="11" id="KW-0873">Pyrrolidone carboxylic acid</keyword>
<dbReference type="InterPro" id="IPR000823">
    <property type="entry name" value="Peroxidase_pln"/>
</dbReference>
<feature type="signal peptide" evidence="18">
    <location>
        <begin position="1"/>
        <end position="25"/>
    </location>
</feature>
<protein>
    <recommendedName>
        <fullName evidence="18">Peroxidase</fullName>
        <ecNumber evidence="18">1.11.1.7</ecNumber>
    </recommendedName>
</protein>
<keyword evidence="9 17" id="KW-1015">Disulfide bond</keyword>
<dbReference type="OMA" id="ANMECIA"/>
<evidence type="ECO:0000256" key="1">
    <source>
        <dbReference type="ARBA" id="ARBA00000189"/>
    </source>
</evidence>
<dbReference type="PROSITE" id="PS00436">
    <property type="entry name" value="PEROXIDASE_2"/>
    <property type="match status" value="1"/>
</dbReference>
<dbReference type="Gramene" id="TraesCS7A02G353000.1">
    <property type="protein sequence ID" value="TraesCS7A02G353000.1"/>
    <property type="gene ID" value="TraesCS7A02G353000"/>
</dbReference>
<feature type="binding site" evidence="15">
    <location>
        <position position="240"/>
    </location>
    <ligand>
        <name>Ca(2+)</name>
        <dbReference type="ChEBI" id="CHEBI:29108"/>
        <label>2</label>
    </ligand>
</feature>
<feature type="disulfide bond" evidence="17">
    <location>
        <begin position="123"/>
        <end position="316"/>
    </location>
</feature>
<dbReference type="STRING" id="4565.A0A3B6RIG6"/>
<dbReference type="AlphaFoldDB" id="A0A3B6RIG6"/>
<feature type="binding site" evidence="15">
    <location>
        <position position="76"/>
    </location>
    <ligand>
        <name>Ca(2+)</name>
        <dbReference type="ChEBI" id="CHEBI:29108"/>
        <label>1</label>
    </ligand>
</feature>
<feature type="binding site" evidence="15">
    <location>
        <position position="90"/>
    </location>
    <ligand>
        <name>Ca(2+)</name>
        <dbReference type="ChEBI" id="CHEBI:29108"/>
        <label>1</label>
    </ligand>
</feature>
<dbReference type="Gramene" id="TraesSTA7A03G03949620.1">
    <property type="protein sequence ID" value="TraesSTA7A03G03949620.1"/>
    <property type="gene ID" value="TraesSTA7A03G03949620"/>
</dbReference>
<dbReference type="Gramene" id="TraesARI7A03G03927710.1">
    <property type="protein sequence ID" value="TraesARI7A03G03927710.1"/>
    <property type="gene ID" value="TraesARI7A03G03927710"/>
</dbReference>
<dbReference type="GO" id="GO:0005576">
    <property type="term" value="C:extracellular region"/>
    <property type="evidence" value="ECO:0007669"/>
    <property type="project" value="UniProtKB-SubCell"/>
</dbReference>
<comment type="catalytic activity">
    <reaction evidence="1 18">
        <text>2 a phenolic donor + H2O2 = 2 a phenolic radical donor + 2 H2O</text>
        <dbReference type="Rhea" id="RHEA:56136"/>
        <dbReference type="ChEBI" id="CHEBI:15377"/>
        <dbReference type="ChEBI" id="CHEBI:16240"/>
        <dbReference type="ChEBI" id="CHEBI:139520"/>
        <dbReference type="ChEBI" id="CHEBI:139521"/>
        <dbReference type="EC" id="1.11.1.7"/>
    </reaction>
</comment>
<evidence type="ECO:0000256" key="18">
    <source>
        <dbReference type="RuleBase" id="RU362060"/>
    </source>
</evidence>
<dbReference type="Gene3D" id="1.10.420.10">
    <property type="entry name" value="Peroxidase, domain 2"/>
    <property type="match status" value="1"/>
</dbReference>
<reference evidence="20" key="2">
    <citation type="submission" date="2018-10" db="UniProtKB">
        <authorList>
            <consortium name="EnsemblPlants"/>
        </authorList>
    </citation>
    <scope>IDENTIFICATION</scope>
</reference>
<keyword evidence="6 15" id="KW-0106">Calcium</keyword>
<dbReference type="RefSeq" id="XP_044427244.1">
    <property type="nucleotide sequence ID" value="XM_044571309.1"/>
</dbReference>
<dbReference type="SMR" id="A0A3B6RIG6"/>
<feature type="binding site" evidence="14">
    <location>
        <position position="165"/>
    </location>
    <ligand>
        <name>substrate</name>
    </ligand>
</feature>
<dbReference type="Gramene" id="TraesCLE_scaffold_024319_01G000300.1">
    <property type="protein sequence ID" value="TraesCLE_scaffold_024319_01G000300.1"/>
    <property type="gene ID" value="TraesCLE_scaffold_024319_01G000300"/>
</dbReference>
<dbReference type="Gramene" id="TraesJUL7A03G03990960.1">
    <property type="protein sequence ID" value="TraesJUL7A03G03990960.1"/>
    <property type="gene ID" value="TraesJUL7A03G03990960"/>
</dbReference>
<evidence type="ECO:0000256" key="13">
    <source>
        <dbReference type="PIRSR" id="PIRSR600823-1"/>
    </source>
</evidence>
<dbReference type="Gramene" id="TraesNOR7A03G03998090.1">
    <property type="protein sequence ID" value="TraesNOR7A03G03998090.1"/>
    <property type="gene ID" value="TraesNOR7A03G03998090"/>
</dbReference>
<feature type="chain" id="PRO_5043076612" description="Peroxidase" evidence="18">
    <location>
        <begin position="26"/>
        <end position="320"/>
    </location>
</feature>
<dbReference type="KEGG" id="taes:123151628"/>
<dbReference type="PRINTS" id="PR00461">
    <property type="entry name" value="PLPEROXIDASE"/>
</dbReference>
<dbReference type="Gramene" id="TraesLAC7A03G03907720.1">
    <property type="protein sequence ID" value="TraesLAC7A03G03907720.1"/>
    <property type="gene ID" value="TraesLAC7A03G03907720"/>
</dbReference>
<dbReference type="OrthoDB" id="2113341at2759"/>
<dbReference type="GO" id="GO:0046872">
    <property type="term" value="F:metal ion binding"/>
    <property type="evidence" value="ECO:0007669"/>
    <property type="project" value="UniProtKB-UniRule"/>
</dbReference>
<keyword evidence="8 15" id="KW-0408">Iron</keyword>
<dbReference type="InterPro" id="IPR019794">
    <property type="entry name" value="Peroxidases_AS"/>
</dbReference>
<feature type="binding site" evidence="15">
    <location>
        <position position="243"/>
    </location>
    <ligand>
        <name>Ca(2+)</name>
        <dbReference type="ChEBI" id="CHEBI:29108"/>
        <label>2</label>
    </ligand>
</feature>
<dbReference type="InterPro" id="IPR002016">
    <property type="entry name" value="Haem_peroxidase"/>
</dbReference>
<keyword evidence="4 18" id="KW-0349">Heme</keyword>
<organism evidence="20">
    <name type="scientific">Triticum aestivum</name>
    <name type="common">Wheat</name>
    <dbReference type="NCBI Taxonomy" id="4565"/>
    <lineage>
        <taxon>Eukaryota</taxon>
        <taxon>Viridiplantae</taxon>
        <taxon>Streptophyta</taxon>
        <taxon>Embryophyta</taxon>
        <taxon>Tracheophyta</taxon>
        <taxon>Spermatophyta</taxon>
        <taxon>Magnoliopsida</taxon>
        <taxon>Liliopsida</taxon>
        <taxon>Poales</taxon>
        <taxon>Poaceae</taxon>
        <taxon>BOP clade</taxon>
        <taxon>Pooideae</taxon>
        <taxon>Triticodae</taxon>
        <taxon>Triticeae</taxon>
        <taxon>Triticinae</taxon>
        <taxon>Triticum</taxon>
    </lineage>
</organism>
<feature type="binding site" evidence="15">
    <location>
        <position position="78"/>
    </location>
    <ligand>
        <name>Ca(2+)</name>
        <dbReference type="ChEBI" id="CHEBI:29108"/>
        <label>1</label>
    </ligand>
</feature>
<keyword evidence="7 18" id="KW-0560">Oxidoreductase</keyword>
<dbReference type="EC" id="1.11.1.7" evidence="18"/>
<comment type="subcellular location">
    <subcellularLocation>
        <location evidence="18">Secreted</location>
    </subcellularLocation>
</comment>
<evidence type="ECO:0000256" key="16">
    <source>
        <dbReference type="PIRSR" id="PIRSR600823-4"/>
    </source>
</evidence>
<feature type="disulfide bond" evidence="17">
    <location>
        <begin position="70"/>
        <end position="75"/>
    </location>
</feature>
<evidence type="ECO:0000256" key="9">
    <source>
        <dbReference type="ARBA" id="ARBA00023157"/>
    </source>
</evidence>
<dbReference type="InterPro" id="IPR019793">
    <property type="entry name" value="Peroxidases_heam-ligand_BS"/>
</dbReference>
<dbReference type="InterPro" id="IPR033905">
    <property type="entry name" value="Secretory_peroxidase"/>
</dbReference>
<name>A0A3B6RIG6_WHEAT</name>
<feature type="binding site" evidence="15">
    <location>
        <position position="248"/>
    </location>
    <ligand>
        <name>Ca(2+)</name>
        <dbReference type="ChEBI" id="CHEBI:29108"/>
        <label>2</label>
    </ligand>
</feature>
<dbReference type="PANTHER" id="PTHR31388">
    <property type="entry name" value="PEROXIDASE 72-RELATED"/>
    <property type="match status" value="1"/>
</dbReference>
<keyword evidence="18" id="KW-0964">Secreted</keyword>
<dbReference type="Gramene" id="TraesCLE_scaffold_188701_01G000200.1">
    <property type="protein sequence ID" value="TraesCLE_scaffold_188701_01G000200.1"/>
    <property type="gene ID" value="TraesCLE_scaffold_188701_01G000200"/>
</dbReference>
<evidence type="ECO:0000256" key="12">
    <source>
        <dbReference type="ARBA" id="ARBA00023324"/>
    </source>
</evidence>
<feature type="site" description="Transition state stabilizer" evidence="16">
    <location>
        <position position="64"/>
    </location>
</feature>
<evidence type="ECO:0000256" key="2">
    <source>
        <dbReference type="ARBA" id="ARBA00006873"/>
    </source>
</evidence>
<dbReference type="GO" id="GO:0140825">
    <property type="term" value="F:lactoperoxidase activity"/>
    <property type="evidence" value="ECO:0007669"/>
    <property type="project" value="UniProtKB-EC"/>
</dbReference>
<feature type="binding site" evidence="15">
    <location>
        <position position="72"/>
    </location>
    <ligand>
        <name>Ca(2+)</name>
        <dbReference type="ChEBI" id="CHEBI:29108"/>
        <label>1</label>
    </ligand>
</feature>
<dbReference type="SUPFAM" id="SSF48113">
    <property type="entry name" value="Heme-dependent peroxidases"/>
    <property type="match status" value="1"/>
</dbReference>
<dbReference type="Gene3D" id="1.10.520.10">
    <property type="match status" value="1"/>
</dbReference>
<dbReference type="Pfam" id="PF00141">
    <property type="entry name" value="peroxidase"/>
    <property type="match status" value="1"/>
</dbReference>
<dbReference type="Proteomes" id="UP000019116">
    <property type="component" value="Chromosome 7A"/>
</dbReference>
<evidence type="ECO:0000256" key="7">
    <source>
        <dbReference type="ARBA" id="ARBA00023002"/>
    </source>
</evidence>
<evidence type="ECO:0000256" key="6">
    <source>
        <dbReference type="ARBA" id="ARBA00022837"/>
    </source>
</evidence>
<dbReference type="Gramene" id="TraesJAG7A03G03936290.1">
    <property type="protein sequence ID" value="TraesJAG7A03G03936290.1"/>
    <property type="gene ID" value="TraesJAG7A03G03936290"/>
</dbReference>
<dbReference type="GO" id="GO:0006979">
    <property type="term" value="P:response to oxidative stress"/>
    <property type="evidence" value="ECO:0007669"/>
    <property type="project" value="UniProtKB-UniRule"/>
</dbReference>
<dbReference type="Gramene" id="TraesMAC7A03G03953710.1">
    <property type="protein sequence ID" value="TraesMAC7A03G03953710.1"/>
    <property type="gene ID" value="TraesMAC7A03G03953710"/>
</dbReference>
<dbReference type="InterPro" id="IPR010255">
    <property type="entry name" value="Haem_peroxidase_sf"/>
</dbReference>
<dbReference type="GO" id="GO:0042744">
    <property type="term" value="P:hydrogen peroxide catabolic process"/>
    <property type="evidence" value="ECO:0007669"/>
    <property type="project" value="UniProtKB-KW"/>
</dbReference>
<feature type="binding site" evidence="15">
    <location>
        <position position="69"/>
    </location>
    <ligand>
        <name>Ca(2+)</name>
        <dbReference type="ChEBI" id="CHEBI:29108"/>
        <label>1</label>
    </ligand>
</feature>
<proteinExistence type="inferred from homology"/>
<dbReference type="Gramene" id="TraesCS7A03G0863300.1">
    <property type="protein sequence ID" value="TraesCS7A03G0863300.1.CDS"/>
    <property type="gene ID" value="TraesCS7A03G0863300"/>
</dbReference>
<dbReference type="Gramene" id="TraesSYM7A03G03907810.1">
    <property type="protein sequence ID" value="TraesSYM7A03G03907810.1"/>
    <property type="gene ID" value="TraesSYM7A03G03907810"/>
</dbReference>
<feature type="active site" description="Proton acceptor" evidence="13">
    <location>
        <position position="68"/>
    </location>
</feature>
<gene>
    <name evidence="20" type="primary">LOC123151628</name>
</gene>
<dbReference type="GO" id="GO:0004601">
    <property type="term" value="F:peroxidase activity"/>
    <property type="evidence" value="ECO:0000318"/>
    <property type="project" value="GO_Central"/>
</dbReference>
<evidence type="ECO:0000256" key="14">
    <source>
        <dbReference type="PIRSR" id="PIRSR600823-2"/>
    </source>
</evidence>
<dbReference type="EnsemblPlants" id="TraesCS7A02G353000.1">
    <property type="protein sequence ID" value="TraesCS7A02G353000.1"/>
    <property type="gene ID" value="TraesCS7A02G353000"/>
</dbReference>
<dbReference type="GeneID" id="123151628"/>
<reference evidence="20" key="1">
    <citation type="submission" date="2018-08" db="EMBL/GenBank/DDBJ databases">
        <authorList>
            <person name="Rossello M."/>
        </authorList>
    </citation>
    <scope>NUCLEOTIDE SEQUENCE [LARGE SCALE GENOMIC DNA]</scope>
    <source>
        <strain evidence="20">cv. Chinese Spring</strain>
    </source>
</reference>
<evidence type="ECO:0000256" key="10">
    <source>
        <dbReference type="ARBA" id="ARBA00023180"/>
    </source>
</evidence>
<comment type="function">
    <text evidence="18">Removal of H(2)O(2), oxidation of toxic reductants, biosynthesis and degradation of lignin, suberization, auxin catabolism, response to environmental stresses such as wounding, pathogen attack and oxidative stress.</text>
</comment>
<dbReference type="FunFam" id="1.10.420.10:FF:000001">
    <property type="entry name" value="Peroxidase"/>
    <property type="match status" value="1"/>
</dbReference>
<dbReference type="PANTHER" id="PTHR31388:SF276">
    <property type="entry name" value="PEROXIDASE"/>
    <property type="match status" value="1"/>
</dbReference>
<keyword evidence="3 18" id="KW-0575">Peroxidase</keyword>
<feature type="binding site" evidence="15">
    <location>
        <position position="74"/>
    </location>
    <ligand>
        <name>Ca(2+)</name>
        <dbReference type="ChEBI" id="CHEBI:29108"/>
        <label>1</label>
    </ligand>
</feature>
<dbReference type="Gramene" id="TraesKAR7A01G0331120.1">
    <property type="protein sequence ID" value="cds.TraesKAR7A01G0331120.1"/>
    <property type="gene ID" value="TraesKAR7A01G0331120"/>
</dbReference>
<comment type="cofactor">
    <cofactor evidence="15 18">
        <name>heme b</name>
        <dbReference type="ChEBI" id="CHEBI:60344"/>
    </cofactor>
    <text evidence="15 18">Binds 1 heme b (iron(II)-protoporphyrin IX) group per subunit.</text>
</comment>
<keyword evidence="5 15" id="KW-0479">Metal-binding</keyword>
<dbReference type="FunFam" id="1.10.520.10:FF:000001">
    <property type="entry name" value="Peroxidase"/>
    <property type="match status" value="1"/>
</dbReference>
<evidence type="ECO:0000256" key="4">
    <source>
        <dbReference type="ARBA" id="ARBA00022617"/>
    </source>
</evidence>
<dbReference type="GO" id="GO:0009505">
    <property type="term" value="C:plant-type cell wall"/>
    <property type="evidence" value="ECO:0000318"/>
    <property type="project" value="GO_Central"/>
</dbReference>
<feature type="disulfide bond" evidence="17">
    <location>
        <begin position="202"/>
        <end position="227"/>
    </location>
</feature>
<comment type="similarity">
    <text evidence="18">Belongs to the peroxidase family. Classical plant (class III) peroxidase subfamily.</text>
</comment>
<evidence type="ECO:0000313" key="20">
    <source>
        <dbReference type="EnsemblPlants" id="TraesCS7A02G353000.1"/>
    </source>
</evidence>
<feature type="disulfide bond" evidence="17">
    <location>
        <begin position="37"/>
        <end position="117"/>
    </location>
</feature>